<proteinExistence type="predicted"/>
<reference evidence="2" key="2">
    <citation type="submission" date="2011-03" db="EMBL/GenBank/DDBJ databases">
        <title>The complete genome of Hippea maritima DSM 10411.</title>
        <authorList>
            <consortium name="US DOE Joint Genome Institute (JGI-PGF)"/>
            <person name="Lucas S."/>
            <person name="Copeland A."/>
            <person name="Lapidus A."/>
            <person name="Bruce D."/>
            <person name="Goodwin L."/>
            <person name="Pitluck S."/>
            <person name="Peters L."/>
            <person name="Kyrpides N."/>
            <person name="Mavromatis K."/>
            <person name="Pagani I."/>
            <person name="Ivanova N."/>
            <person name="Mikhailova N."/>
            <person name="Lu M."/>
            <person name="Detter J.C."/>
            <person name="Tapia R."/>
            <person name="Han C."/>
            <person name="Land M."/>
            <person name="Hauser L."/>
            <person name="Markowitz V."/>
            <person name="Cheng J.-F."/>
            <person name="Hugenholtz P."/>
            <person name="Woyke T."/>
            <person name="Wu D."/>
            <person name="Spring S."/>
            <person name="Schroeder M."/>
            <person name="Brambilla E."/>
            <person name="Klenk H.-P."/>
            <person name="Eisen J.A."/>
        </authorList>
    </citation>
    <scope>NUCLEOTIDE SEQUENCE [LARGE SCALE GENOMIC DNA]</scope>
    <source>
        <strain evidence="2">ATCC 700847 / DSM 10411 / MH2</strain>
    </source>
</reference>
<dbReference type="AlphaFoldDB" id="F2LUX7"/>
<dbReference type="SUPFAM" id="SSF158446">
    <property type="entry name" value="IVS-encoded protein-like"/>
    <property type="match status" value="1"/>
</dbReference>
<dbReference type="EMBL" id="CP002606">
    <property type="protein sequence ID" value="AEA34646.1"/>
    <property type="molecule type" value="Genomic_DNA"/>
</dbReference>
<dbReference type="PANTHER" id="PTHR38471">
    <property type="entry name" value="FOUR HELIX BUNDLE PROTEIN"/>
    <property type="match status" value="1"/>
</dbReference>
<dbReference type="RefSeq" id="WP_013682669.1">
    <property type="nucleotide sequence ID" value="NC_015318.1"/>
</dbReference>
<dbReference type="NCBIfam" id="TIGR02436">
    <property type="entry name" value="four helix bundle protein"/>
    <property type="match status" value="1"/>
</dbReference>
<dbReference type="Gene3D" id="1.20.1440.60">
    <property type="entry name" value="23S rRNA-intervening sequence"/>
    <property type="match status" value="1"/>
</dbReference>
<protein>
    <submittedName>
        <fullName evidence="1">CHP02436-containing protein</fullName>
    </submittedName>
</protein>
<dbReference type="Proteomes" id="UP000008139">
    <property type="component" value="Chromosome"/>
</dbReference>
<dbReference type="PANTHER" id="PTHR38471:SF2">
    <property type="entry name" value="FOUR HELIX BUNDLE PROTEIN"/>
    <property type="match status" value="1"/>
</dbReference>
<dbReference type="KEGG" id="hmr:Hipma_1704"/>
<sequence>MNENTIYKKSFDFAVRIAKLYNFLCSNYKEYTISKQLLRCGTSIGSNVNEAISAQSKKDFISKMAIANKEARETKYWINLLIATDYLSKTENHVITLQNDIEEIIKILTSIVKTSQENLKKEQNVK</sequence>
<dbReference type="InterPro" id="IPR036583">
    <property type="entry name" value="23S_rRNA_IVS_sf"/>
</dbReference>
<dbReference type="Pfam" id="PF05635">
    <property type="entry name" value="23S_rRNA_IVP"/>
    <property type="match status" value="1"/>
</dbReference>
<dbReference type="OrthoDB" id="285993at2"/>
<keyword evidence="2" id="KW-1185">Reference proteome</keyword>
<dbReference type="eggNOG" id="ENOG5032RWC">
    <property type="taxonomic scope" value="Bacteria"/>
</dbReference>
<accession>F2LUX7</accession>
<name>F2LUX7_HIPMA</name>
<evidence type="ECO:0000313" key="2">
    <source>
        <dbReference type="Proteomes" id="UP000008139"/>
    </source>
</evidence>
<dbReference type="STRING" id="760142.Hipma_1704"/>
<gene>
    <name evidence="1" type="ordered locus">Hipma_1704</name>
</gene>
<dbReference type="InterPro" id="IPR012657">
    <property type="entry name" value="23S_rRNA-intervening_sequence"/>
</dbReference>
<dbReference type="HOGENOM" id="CLU_129874_2_0_7"/>
<evidence type="ECO:0000313" key="1">
    <source>
        <dbReference type="EMBL" id="AEA34646.1"/>
    </source>
</evidence>
<dbReference type="InParanoid" id="F2LUX7"/>
<dbReference type="PIRSF" id="PIRSF035652">
    <property type="entry name" value="CHP02436"/>
    <property type="match status" value="1"/>
</dbReference>
<organism evidence="1 2">
    <name type="scientific">Hippea maritima (strain ATCC 700847 / DSM 10411 / MH2)</name>
    <dbReference type="NCBI Taxonomy" id="760142"/>
    <lineage>
        <taxon>Bacteria</taxon>
        <taxon>Pseudomonadati</taxon>
        <taxon>Campylobacterota</taxon>
        <taxon>Desulfurellia</taxon>
        <taxon>Desulfurellales</taxon>
        <taxon>Hippeaceae</taxon>
        <taxon>Hippea</taxon>
    </lineage>
</organism>
<reference evidence="1 2" key="1">
    <citation type="journal article" date="2011" name="Stand. Genomic Sci.">
        <title>Complete genome sequence of the thermophilic sulfur-reducer Hippea maritima type strain (MH(2)).</title>
        <authorList>
            <person name="Huntemann M."/>
            <person name="Lu M."/>
            <person name="Nolan M."/>
            <person name="Lapidus A."/>
            <person name="Lucas S."/>
            <person name="Hammon N."/>
            <person name="Deshpande S."/>
            <person name="Cheng J.F."/>
            <person name="Tapia R."/>
            <person name="Han C."/>
            <person name="Goodwin L."/>
            <person name="Pitluck S."/>
            <person name="Liolios K."/>
            <person name="Pagani I."/>
            <person name="Ivanova N."/>
            <person name="Ovchinikova G."/>
            <person name="Pati A."/>
            <person name="Chen A."/>
            <person name="Palaniappan K."/>
            <person name="Land M."/>
            <person name="Hauser L."/>
            <person name="Jeffries C.D."/>
            <person name="Detter J.C."/>
            <person name="Brambilla E.M."/>
            <person name="Rohde M."/>
            <person name="Spring S."/>
            <person name="Goker M."/>
            <person name="Woyke T."/>
            <person name="Bristow J."/>
            <person name="Eisen J.A."/>
            <person name="Markowitz V."/>
            <person name="Hugenholtz P."/>
            <person name="Kyrpides N.C."/>
            <person name="Klenk H.P."/>
            <person name="Mavromatis K."/>
        </authorList>
    </citation>
    <scope>NUCLEOTIDE SEQUENCE [LARGE SCALE GENOMIC DNA]</scope>
    <source>
        <strain evidence="2">ATCC 700847 / DSM 10411 / MH2</strain>
    </source>
</reference>